<keyword evidence="4 8" id="KW-0732">Signal</keyword>
<sequence length="531" mass="56054">MTRTRLALAMTAGAGALLAAGAAQAASCEDLAKATFKDATITSAKPYAAGDGVEIGVFGIPPLPTMKAFCRVEATLKPTPKSNVKVEVWLPDAGEWNGRFMATGNGGYGGSLGQPRLAMRPSLHKGYVTAGTDLGHSGDGSTGEDASWALNQPELIADFGHRANHVTAVFAKAVTAAYYGKGPNYSYFHGCSDGGREALMEAQRYPDDFDGIVAGAPANAWPRLMTSMAWSWKSAHADAASRIPDAKLPAIQAAALASCDKLDGVADGVIEDPRRCRFDPATIQCKDGDKDDCLTAPQVVALKALYQGPRDASGKPLFPGYPAGGEAVPNAWTLWVSGEKAQHPSFARSFYRNMVYSDAAWDFPANFDLGKALADTTKTVGPTLASDNPDMSAFAKSGGKLILFHGWADAAISPYATIEYYDAVRSKMTPAKADGFSRLFMAPGVSHCLGGPGPNSFDMLQSVVDWVEKGQAPEQVLATKYDNDYAALLDMPGANVVRTRPLCAWPKVATWDGKGSTDEAASFSCKVPAAK</sequence>
<dbReference type="InterPro" id="IPR029058">
    <property type="entry name" value="AB_hydrolase_fold"/>
</dbReference>
<proteinExistence type="inferred from homology"/>
<keyword evidence="5 9" id="KW-0378">Hydrolase</keyword>
<dbReference type="EMBL" id="CP024201">
    <property type="protein sequence ID" value="ATQ42416.1"/>
    <property type="molecule type" value="Genomic_DNA"/>
</dbReference>
<accession>A0A2D2AWP2</accession>
<evidence type="ECO:0000313" key="10">
    <source>
        <dbReference type="Proteomes" id="UP000228945"/>
    </source>
</evidence>
<evidence type="ECO:0000256" key="5">
    <source>
        <dbReference type="ARBA" id="ARBA00022801"/>
    </source>
</evidence>
<keyword evidence="3" id="KW-0479">Metal-binding</keyword>
<dbReference type="PANTHER" id="PTHR33938">
    <property type="entry name" value="FERULOYL ESTERASE B-RELATED"/>
    <property type="match status" value="1"/>
</dbReference>
<dbReference type="Gene3D" id="3.40.50.1820">
    <property type="entry name" value="alpha/beta hydrolase"/>
    <property type="match status" value="1"/>
</dbReference>
<dbReference type="KEGG" id="cmb:CSW64_08310"/>
<protein>
    <submittedName>
        <fullName evidence="9">Tannase/feruloyl esterase family alpha/beta hydrolase</fullName>
    </submittedName>
</protein>
<keyword evidence="2" id="KW-0719">Serine esterase</keyword>
<dbReference type="PANTHER" id="PTHR33938:SF15">
    <property type="entry name" value="FERULOYL ESTERASE B-RELATED"/>
    <property type="match status" value="1"/>
</dbReference>
<evidence type="ECO:0000256" key="6">
    <source>
        <dbReference type="ARBA" id="ARBA00022837"/>
    </source>
</evidence>
<reference evidence="9 10" key="1">
    <citation type="submission" date="2017-10" db="EMBL/GenBank/DDBJ databases">
        <title>Genome sequence of Caulobacter mirabilis FWC38.</title>
        <authorList>
            <person name="Fiebig A."/>
            <person name="Crosson S."/>
        </authorList>
    </citation>
    <scope>NUCLEOTIDE SEQUENCE [LARGE SCALE GENOMIC DNA]</scope>
    <source>
        <strain evidence="9 10">FWC 38</strain>
    </source>
</reference>
<feature type="signal peptide" evidence="8">
    <location>
        <begin position="1"/>
        <end position="25"/>
    </location>
</feature>
<gene>
    <name evidence="9" type="ORF">CSW64_08310</name>
</gene>
<dbReference type="GO" id="GO:0052689">
    <property type="term" value="F:carboxylic ester hydrolase activity"/>
    <property type="evidence" value="ECO:0007669"/>
    <property type="project" value="UniProtKB-KW"/>
</dbReference>
<dbReference type="InterPro" id="IPR011118">
    <property type="entry name" value="Tannase/feruloyl_esterase"/>
</dbReference>
<evidence type="ECO:0000256" key="3">
    <source>
        <dbReference type="ARBA" id="ARBA00022723"/>
    </source>
</evidence>
<evidence type="ECO:0000313" key="9">
    <source>
        <dbReference type="EMBL" id="ATQ42416.1"/>
    </source>
</evidence>
<evidence type="ECO:0000256" key="2">
    <source>
        <dbReference type="ARBA" id="ARBA00022487"/>
    </source>
</evidence>
<dbReference type="AlphaFoldDB" id="A0A2D2AWP2"/>
<feature type="chain" id="PRO_5013689291" evidence="8">
    <location>
        <begin position="26"/>
        <end position="531"/>
    </location>
</feature>
<evidence type="ECO:0000256" key="4">
    <source>
        <dbReference type="ARBA" id="ARBA00022729"/>
    </source>
</evidence>
<organism evidence="9 10">
    <name type="scientific">Caulobacter mirabilis</name>
    <dbReference type="NCBI Taxonomy" id="69666"/>
    <lineage>
        <taxon>Bacteria</taxon>
        <taxon>Pseudomonadati</taxon>
        <taxon>Pseudomonadota</taxon>
        <taxon>Alphaproteobacteria</taxon>
        <taxon>Caulobacterales</taxon>
        <taxon>Caulobacteraceae</taxon>
        <taxon>Caulobacter</taxon>
    </lineage>
</organism>
<keyword evidence="7" id="KW-1015">Disulfide bond</keyword>
<evidence type="ECO:0000256" key="1">
    <source>
        <dbReference type="ARBA" id="ARBA00006249"/>
    </source>
</evidence>
<dbReference type="OrthoDB" id="7197884at2"/>
<keyword evidence="10" id="KW-1185">Reference proteome</keyword>
<name>A0A2D2AWP2_9CAUL</name>
<dbReference type="Proteomes" id="UP000228945">
    <property type="component" value="Chromosome"/>
</dbReference>
<dbReference type="SUPFAM" id="SSF53474">
    <property type="entry name" value="alpha/beta-Hydrolases"/>
    <property type="match status" value="1"/>
</dbReference>
<dbReference type="RefSeq" id="WP_099621673.1">
    <property type="nucleotide sequence ID" value="NZ_CP024201.1"/>
</dbReference>
<dbReference type="GO" id="GO:0046872">
    <property type="term" value="F:metal ion binding"/>
    <property type="evidence" value="ECO:0007669"/>
    <property type="project" value="UniProtKB-KW"/>
</dbReference>
<evidence type="ECO:0000256" key="7">
    <source>
        <dbReference type="ARBA" id="ARBA00023157"/>
    </source>
</evidence>
<keyword evidence="6" id="KW-0106">Calcium</keyword>
<evidence type="ECO:0000256" key="8">
    <source>
        <dbReference type="SAM" id="SignalP"/>
    </source>
</evidence>
<dbReference type="Pfam" id="PF07519">
    <property type="entry name" value="Tannase"/>
    <property type="match status" value="1"/>
</dbReference>
<comment type="similarity">
    <text evidence="1">Belongs to the tannase family.</text>
</comment>